<dbReference type="InterPro" id="IPR011650">
    <property type="entry name" value="Peptidase_M20_dimer"/>
</dbReference>
<evidence type="ECO:0000313" key="8">
    <source>
        <dbReference type="Proteomes" id="UP001183643"/>
    </source>
</evidence>
<evidence type="ECO:0000256" key="3">
    <source>
        <dbReference type="ARBA" id="ARBA00022723"/>
    </source>
</evidence>
<dbReference type="Pfam" id="PF01546">
    <property type="entry name" value="Peptidase_M20"/>
    <property type="match status" value="1"/>
</dbReference>
<reference evidence="7" key="1">
    <citation type="submission" date="2023-07" db="EMBL/GenBank/DDBJ databases">
        <title>Sequencing the genomes of 1000 actinobacteria strains.</title>
        <authorList>
            <person name="Klenk H.-P."/>
        </authorList>
    </citation>
    <scope>NUCLEOTIDE SEQUENCE</scope>
    <source>
        <strain evidence="7">DSM 44707</strain>
    </source>
</reference>
<evidence type="ECO:0000313" key="7">
    <source>
        <dbReference type="EMBL" id="MDR7274539.1"/>
    </source>
</evidence>
<sequence length="433" mass="46592">MSDAGEVVGICRDLLRMDTSNTGDPETSKGERVAAEYVAEKLSAAGIEPVVHETLPGRTSLVARIPGADPGRGGLLVHGHLDVVPADASEWSVDPFAGEIRDGYLWGRGAVDMKDFDAMVLAVVGQWHREGYVPPRDIVLAFTADEEAGGRYGAKALVEERAELFEGVTEGIGEVGGYSFTVHDDLRLYLIETAQKGMDWLRLHAKGRPGHGSMVHDDNAVTALAAAVARVGAHKFPLTVTPTVRTFLEQTTELLGIELDLDDPEKAIAKLGPIANIIGATVRNTANPTRLDAGYKDNVIPGRASATIDCRTLPGQQELFYEQLRELVGPDIEIESRDPQGALETSFDGALVDAMASALKAEDPGARAVPYMLSAGTDAKHFNRLGIRCFGFAPLRLPADLNFSALFHGIDERVPVEGLEFGTRVLDRFLRGC</sequence>
<dbReference type="InterPro" id="IPR036264">
    <property type="entry name" value="Bact_exopeptidase_dim_dom"/>
</dbReference>
<comment type="caution">
    <text evidence="7">The sequence shown here is derived from an EMBL/GenBank/DDBJ whole genome shotgun (WGS) entry which is preliminary data.</text>
</comment>
<dbReference type="PANTHER" id="PTHR43808:SF8">
    <property type="entry name" value="PEPTIDASE M20 DIMERISATION DOMAIN-CONTAINING PROTEIN"/>
    <property type="match status" value="1"/>
</dbReference>
<dbReference type="NCBIfam" id="NF005913">
    <property type="entry name" value="PRK07906.1"/>
    <property type="match status" value="1"/>
</dbReference>
<dbReference type="FunFam" id="1.10.150.900:FF:000002">
    <property type="entry name" value="M20/M25/M40 family peptidase"/>
    <property type="match status" value="1"/>
</dbReference>
<dbReference type="Gene3D" id="3.40.630.10">
    <property type="entry name" value="Zn peptidases"/>
    <property type="match status" value="1"/>
</dbReference>
<dbReference type="SUPFAM" id="SSF53187">
    <property type="entry name" value="Zn-dependent exopeptidases"/>
    <property type="match status" value="1"/>
</dbReference>
<keyword evidence="3" id="KW-0479">Metal-binding</keyword>
<evidence type="ECO:0000256" key="1">
    <source>
        <dbReference type="ARBA" id="ARBA00001947"/>
    </source>
</evidence>
<feature type="domain" description="Peptidase M20 dimerisation" evidence="6">
    <location>
        <begin position="193"/>
        <end position="317"/>
    </location>
</feature>
<dbReference type="PROSITE" id="PS00758">
    <property type="entry name" value="ARGE_DAPE_CPG2_1"/>
    <property type="match status" value="1"/>
</dbReference>
<dbReference type="Gene3D" id="3.30.70.360">
    <property type="match status" value="1"/>
</dbReference>
<proteinExistence type="inferred from homology"/>
<protein>
    <submittedName>
        <fullName evidence="7">Acetylornithine deacetylase/succinyl-diaminopimelate desuccinylase-like protein</fullName>
    </submittedName>
</protein>
<keyword evidence="8" id="KW-1185">Reference proteome</keyword>
<dbReference type="GO" id="GO:0016787">
    <property type="term" value="F:hydrolase activity"/>
    <property type="evidence" value="ECO:0007669"/>
    <property type="project" value="UniProtKB-KW"/>
</dbReference>
<evidence type="ECO:0000256" key="4">
    <source>
        <dbReference type="ARBA" id="ARBA00022801"/>
    </source>
</evidence>
<dbReference type="RefSeq" id="WP_310364387.1">
    <property type="nucleotide sequence ID" value="NZ_JAVDYB010000001.1"/>
</dbReference>
<dbReference type="InterPro" id="IPR050072">
    <property type="entry name" value="Peptidase_M20A"/>
</dbReference>
<dbReference type="SUPFAM" id="SSF55031">
    <property type="entry name" value="Bacterial exopeptidase dimerisation domain"/>
    <property type="match status" value="1"/>
</dbReference>
<dbReference type="AlphaFoldDB" id="A0AAE3YLU0"/>
<keyword evidence="4" id="KW-0378">Hydrolase</keyword>
<gene>
    <name evidence="7" type="ORF">J2S41_001317</name>
</gene>
<name>A0AAE3YLU0_9ACTN</name>
<dbReference type="EMBL" id="JAVDYB010000001">
    <property type="protein sequence ID" value="MDR7274539.1"/>
    <property type="molecule type" value="Genomic_DNA"/>
</dbReference>
<dbReference type="PANTHER" id="PTHR43808">
    <property type="entry name" value="ACETYLORNITHINE DEACETYLASE"/>
    <property type="match status" value="1"/>
</dbReference>
<evidence type="ECO:0000256" key="5">
    <source>
        <dbReference type="ARBA" id="ARBA00022833"/>
    </source>
</evidence>
<comment type="similarity">
    <text evidence="2">Belongs to the peptidase M20A family.</text>
</comment>
<dbReference type="GO" id="GO:0046872">
    <property type="term" value="F:metal ion binding"/>
    <property type="evidence" value="ECO:0007669"/>
    <property type="project" value="UniProtKB-KW"/>
</dbReference>
<dbReference type="Proteomes" id="UP001183643">
    <property type="component" value="Unassembled WGS sequence"/>
</dbReference>
<dbReference type="Gene3D" id="1.10.150.900">
    <property type="match status" value="1"/>
</dbReference>
<dbReference type="InterPro" id="IPR002933">
    <property type="entry name" value="Peptidase_M20"/>
</dbReference>
<evidence type="ECO:0000259" key="6">
    <source>
        <dbReference type="Pfam" id="PF07687"/>
    </source>
</evidence>
<keyword evidence="5" id="KW-0862">Zinc</keyword>
<evidence type="ECO:0000256" key="2">
    <source>
        <dbReference type="ARBA" id="ARBA00006247"/>
    </source>
</evidence>
<dbReference type="InterPro" id="IPR001261">
    <property type="entry name" value="ArgE/DapE_CS"/>
</dbReference>
<organism evidence="7 8">
    <name type="scientific">Catenuloplanes atrovinosus</name>
    <dbReference type="NCBI Taxonomy" id="137266"/>
    <lineage>
        <taxon>Bacteria</taxon>
        <taxon>Bacillati</taxon>
        <taxon>Actinomycetota</taxon>
        <taxon>Actinomycetes</taxon>
        <taxon>Micromonosporales</taxon>
        <taxon>Micromonosporaceae</taxon>
        <taxon>Catenuloplanes</taxon>
    </lineage>
</organism>
<comment type="cofactor">
    <cofactor evidence="1">
        <name>Zn(2+)</name>
        <dbReference type="ChEBI" id="CHEBI:29105"/>
    </cofactor>
</comment>
<dbReference type="Pfam" id="PF07687">
    <property type="entry name" value="M20_dimer"/>
    <property type="match status" value="1"/>
</dbReference>
<accession>A0AAE3YLU0</accession>